<gene>
    <name evidence="2" type="primary">106670411</name>
</gene>
<evidence type="ECO:0000313" key="2">
    <source>
        <dbReference type="EnsemblMetazoa" id="XP_014256200.1"/>
    </source>
</evidence>
<protein>
    <recommendedName>
        <fullName evidence="4">Neuropeptide precursor</fullName>
    </recommendedName>
</protein>
<dbReference type="Pfam" id="PF07327">
    <property type="entry name" value="Neuroparsin"/>
    <property type="match status" value="1"/>
</dbReference>
<dbReference type="EnsemblMetazoa" id="XM_014400714.2">
    <property type="protein sequence ID" value="XP_014256200.1"/>
    <property type="gene ID" value="LOC106670411"/>
</dbReference>
<dbReference type="AlphaFoldDB" id="A0A8I6S346"/>
<feature type="chain" id="PRO_5035312648" description="Neuropeptide precursor" evidence="1">
    <location>
        <begin position="24"/>
        <end position="111"/>
    </location>
</feature>
<feature type="signal peptide" evidence="1">
    <location>
        <begin position="1"/>
        <end position="23"/>
    </location>
</feature>
<sequence>MVRSGYTALSILAVCCIATQAGSHIHDCAPCRGEECNKFRTDCPYGVVKNWCEHYVCGQGPGERCGGRHQFGLICGDGMQCNSCKVCTGCSQAMAENGIMLCDNTYCPPNY</sequence>
<dbReference type="KEGG" id="clec:106670411"/>
<organism evidence="2 3">
    <name type="scientific">Cimex lectularius</name>
    <name type="common">Bed bug</name>
    <name type="synonym">Acanthia lectularia</name>
    <dbReference type="NCBI Taxonomy" id="79782"/>
    <lineage>
        <taxon>Eukaryota</taxon>
        <taxon>Metazoa</taxon>
        <taxon>Ecdysozoa</taxon>
        <taxon>Arthropoda</taxon>
        <taxon>Hexapoda</taxon>
        <taxon>Insecta</taxon>
        <taxon>Pterygota</taxon>
        <taxon>Neoptera</taxon>
        <taxon>Paraneoptera</taxon>
        <taxon>Hemiptera</taxon>
        <taxon>Heteroptera</taxon>
        <taxon>Panheteroptera</taxon>
        <taxon>Cimicomorpha</taxon>
        <taxon>Cimicidae</taxon>
        <taxon>Cimex</taxon>
    </lineage>
</organism>
<dbReference type="OrthoDB" id="6578186at2759"/>
<evidence type="ECO:0008006" key="4">
    <source>
        <dbReference type="Google" id="ProtNLM"/>
    </source>
</evidence>
<reference evidence="2" key="1">
    <citation type="submission" date="2022-01" db="UniProtKB">
        <authorList>
            <consortium name="EnsemblMetazoa"/>
        </authorList>
    </citation>
    <scope>IDENTIFICATION</scope>
</reference>
<keyword evidence="1" id="KW-0732">Signal</keyword>
<proteinExistence type="predicted"/>
<evidence type="ECO:0000256" key="1">
    <source>
        <dbReference type="SAM" id="SignalP"/>
    </source>
</evidence>
<dbReference type="Gene3D" id="4.10.40.20">
    <property type="match status" value="1"/>
</dbReference>
<dbReference type="InterPro" id="IPR010850">
    <property type="entry name" value="Neuroparsin"/>
</dbReference>
<dbReference type="Proteomes" id="UP000494040">
    <property type="component" value="Unassembled WGS sequence"/>
</dbReference>
<keyword evidence="3" id="KW-1185">Reference proteome</keyword>
<name>A0A8I6S346_CIMLE</name>
<evidence type="ECO:0000313" key="3">
    <source>
        <dbReference type="Proteomes" id="UP000494040"/>
    </source>
</evidence>
<accession>A0A8I6S346</accession>